<dbReference type="OrthoDB" id="9796058at2"/>
<accession>A0A502FYZ0</accession>
<gene>
    <name evidence="2" type="ORF">EAH76_08720</name>
</gene>
<keyword evidence="3" id="KW-1185">Reference proteome</keyword>
<evidence type="ECO:0000313" key="2">
    <source>
        <dbReference type="EMBL" id="TPG54699.1"/>
    </source>
</evidence>
<dbReference type="RefSeq" id="WP_140849849.1">
    <property type="nucleotide sequence ID" value="NZ_RCZC01000002.1"/>
</dbReference>
<organism evidence="2 3">
    <name type="scientific">Sphingomonas glacialis</name>
    <dbReference type="NCBI Taxonomy" id="658225"/>
    <lineage>
        <taxon>Bacteria</taxon>
        <taxon>Pseudomonadati</taxon>
        <taxon>Pseudomonadota</taxon>
        <taxon>Alphaproteobacteria</taxon>
        <taxon>Sphingomonadales</taxon>
        <taxon>Sphingomonadaceae</taxon>
        <taxon>Sphingomonas</taxon>
    </lineage>
</organism>
<dbReference type="SUPFAM" id="SSF69047">
    <property type="entry name" value="Hypothetical protein YjbJ"/>
    <property type="match status" value="1"/>
</dbReference>
<sequence length="57" mass="6120">MTQHSDKGRARQAKGSVKEAIGKIIGDPDVERQGRRESDAGAEQARGESPVKKDGDD</sequence>
<feature type="region of interest" description="Disordered" evidence="1">
    <location>
        <begin position="1"/>
        <end position="57"/>
    </location>
</feature>
<evidence type="ECO:0000313" key="3">
    <source>
        <dbReference type="Proteomes" id="UP000319931"/>
    </source>
</evidence>
<evidence type="ECO:0000256" key="1">
    <source>
        <dbReference type="SAM" id="MobiDB-lite"/>
    </source>
</evidence>
<dbReference type="EMBL" id="RCZC01000002">
    <property type="protein sequence ID" value="TPG54699.1"/>
    <property type="molecule type" value="Genomic_DNA"/>
</dbReference>
<dbReference type="InterPro" id="IPR036629">
    <property type="entry name" value="YjbJ_sf"/>
</dbReference>
<protein>
    <submittedName>
        <fullName evidence="2">CsbD family protein</fullName>
    </submittedName>
</protein>
<dbReference type="Proteomes" id="UP000319931">
    <property type="component" value="Unassembled WGS sequence"/>
</dbReference>
<comment type="caution">
    <text evidence="2">The sequence shown here is derived from an EMBL/GenBank/DDBJ whole genome shotgun (WGS) entry which is preliminary data.</text>
</comment>
<feature type="compositionally biased region" description="Basic and acidic residues" evidence="1">
    <location>
        <begin position="29"/>
        <end position="57"/>
    </location>
</feature>
<proteinExistence type="predicted"/>
<reference evidence="2 3" key="1">
    <citation type="journal article" date="2019" name="Environ. Microbiol.">
        <title>Species interactions and distinct microbial communities in high Arctic permafrost affected cryosols are associated with the CH4 and CO2 gas fluxes.</title>
        <authorList>
            <person name="Altshuler I."/>
            <person name="Hamel J."/>
            <person name="Turney S."/>
            <person name="Magnuson E."/>
            <person name="Levesque R."/>
            <person name="Greer C."/>
            <person name="Whyte L.G."/>
        </authorList>
    </citation>
    <scope>NUCLEOTIDE SEQUENCE [LARGE SCALE GENOMIC DNA]</scope>
    <source>
        <strain evidence="2 3">E6.1</strain>
    </source>
</reference>
<dbReference type="AlphaFoldDB" id="A0A502FYZ0"/>
<name>A0A502FYZ0_9SPHN</name>